<dbReference type="InterPro" id="IPR017871">
    <property type="entry name" value="ABC_transporter-like_CS"/>
</dbReference>
<dbReference type="Gene3D" id="1.20.1560.10">
    <property type="entry name" value="ABC transporter type 1, transmembrane domain"/>
    <property type="match status" value="1"/>
</dbReference>
<dbReference type="GO" id="GO:0015421">
    <property type="term" value="F:ABC-type oligopeptide transporter activity"/>
    <property type="evidence" value="ECO:0007669"/>
    <property type="project" value="TreeGrafter"/>
</dbReference>
<dbReference type="SMART" id="SM00382">
    <property type="entry name" value="AAA"/>
    <property type="match status" value="1"/>
</dbReference>
<keyword evidence="5" id="KW-1003">Cell membrane</keyword>
<evidence type="ECO:0000256" key="3">
    <source>
        <dbReference type="ARBA" id="ARBA00012191"/>
    </source>
</evidence>
<evidence type="ECO:0000313" key="17">
    <source>
        <dbReference type="Proteomes" id="UP000324209"/>
    </source>
</evidence>
<gene>
    <name evidence="16" type="ORF">EXM22_05020</name>
</gene>
<feature type="domain" description="ABC transporter" evidence="14">
    <location>
        <begin position="336"/>
        <end position="569"/>
    </location>
</feature>
<organism evidence="16 17">
    <name type="scientific">Oceanispirochaeta crateris</name>
    <dbReference type="NCBI Taxonomy" id="2518645"/>
    <lineage>
        <taxon>Bacteria</taxon>
        <taxon>Pseudomonadati</taxon>
        <taxon>Spirochaetota</taxon>
        <taxon>Spirochaetia</taxon>
        <taxon>Spirochaetales</taxon>
        <taxon>Spirochaetaceae</taxon>
        <taxon>Oceanispirochaeta</taxon>
    </lineage>
</organism>
<dbReference type="GO" id="GO:0005524">
    <property type="term" value="F:ATP binding"/>
    <property type="evidence" value="ECO:0007669"/>
    <property type="project" value="UniProtKB-KW"/>
</dbReference>
<dbReference type="InterPro" id="IPR003439">
    <property type="entry name" value="ABC_transporter-like_ATP-bd"/>
</dbReference>
<keyword evidence="8 16" id="KW-0067">ATP-binding</keyword>
<feature type="transmembrane region" description="Helical" evidence="13">
    <location>
        <begin position="160"/>
        <end position="182"/>
    </location>
</feature>
<dbReference type="GO" id="GO:0005886">
    <property type="term" value="C:plasma membrane"/>
    <property type="evidence" value="ECO:0007669"/>
    <property type="project" value="UniProtKB-SubCell"/>
</dbReference>
<dbReference type="InterPro" id="IPR036640">
    <property type="entry name" value="ABC1_TM_sf"/>
</dbReference>
<keyword evidence="10 13" id="KW-0472">Membrane</keyword>
<feature type="transmembrane region" description="Helical" evidence="13">
    <location>
        <begin position="60"/>
        <end position="78"/>
    </location>
</feature>
<dbReference type="Proteomes" id="UP000324209">
    <property type="component" value="Chromosome"/>
</dbReference>
<feature type="transmembrane region" description="Helical" evidence="13">
    <location>
        <begin position="130"/>
        <end position="154"/>
    </location>
</feature>
<reference evidence="16 17" key="1">
    <citation type="submission" date="2019-02" db="EMBL/GenBank/DDBJ databases">
        <title>Complete Genome Sequence and Methylome Analysis of free living Spirochaetas.</title>
        <authorList>
            <person name="Fomenkov A."/>
            <person name="Dubinina G."/>
            <person name="Leshcheva N."/>
            <person name="Mikheeva N."/>
            <person name="Grabovich M."/>
            <person name="Vincze T."/>
            <person name="Roberts R.J."/>
        </authorList>
    </citation>
    <scope>NUCLEOTIDE SEQUENCE [LARGE SCALE GENOMIC DNA]</scope>
    <source>
        <strain evidence="16 17">K2</strain>
    </source>
</reference>
<dbReference type="EMBL" id="CP036150">
    <property type="protein sequence ID" value="QEN07381.1"/>
    <property type="molecule type" value="Genomic_DNA"/>
</dbReference>
<dbReference type="GO" id="GO:0008559">
    <property type="term" value="F:ABC-type xenobiotic transporter activity"/>
    <property type="evidence" value="ECO:0007669"/>
    <property type="project" value="UniProtKB-EC"/>
</dbReference>
<dbReference type="Pfam" id="PF00005">
    <property type="entry name" value="ABC_tran"/>
    <property type="match status" value="1"/>
</dbReference>
<feature type="transmembrane region" description="Helical" evidence="13">
    <location>
        <begin position="240"/>
        <end position="262"/>
    </location>
</feature>
<feature type="transmembrane region" description="Helical" evidence="13">
    <location>
        <begin position="282"/>
        <end position="301"/>
    </location>
</feature>
<keyword evidence="6 13" id="KW-0812">Transmembrane</keyword>
<evidence type="ECO:0000259" key="14">
    <source>
        <dbReference type="PROSITE" id="PS50893"/>
    </source>
</evidence>
<evidence type="ECO:0000256" key="2">
    <source>
        <dbReference type="ARBA" id="ARBA00006526"/>
    </source>
</evidence>
<feature type="transmembrane region" description="Helical" evidence="13">
    <location>
        <begin position="20"/>
        <end position="40"/>
    </location>
</feature>
<evidence type="ECO:0000256" key="1">
    <source>
        <dbReference type="ARBA" id="ARBA00004651"/>
    </source>
</evidence>
<dbReference type="InterPro" id="IPR039421">
    <property type="entry name" value="Type_1_exporter"/>
</dbReference>
<evidence type="ECO:0000256" key="10">
    <source>
        <dbReference type="ARBA" id="ARBA00023136"/>
    </source>
</evidence>
<evidence type="ECO:0000256" key="5">
    <source>
        <dbReference type="ARBA" id="ARBA00022475"/>
    </source>
</evidence>
<proteinExistence type="inferred from homology"/>
<dbReference type="PANTHER" id="PTHR43394:SF1">
    <property type="entry name" value="ATP-BINDING CASSETTE SUB-FAMILY B MEMBER 10, MITOCHONDRIAL"/>
    <property type="match status" value="1"/>
</dbReference>
<dbReference type="AlphaFoldDB" id="A0A5C1QIH1"/>
<accession>A0A5C1QIH1</accession>
<dbReference type="PROSITE" id="PS50929">
    <property type="entry name" value="ABC_TM1F"/>
    <property type="match status" value="1"/>
</dbReference>
<evidence type="ECO:0000256" key="8">
    <source>
        <dbReference type="ARBA" id="ARBA00022840"/>
    </source>
</evidence>
<protein>
    <recommendedName>
        <fullName evidence="12">Multidrug resistance-like ATP-binding protein MdlA</fullName>
        <ecNumber evidence="3">7.6.2.2</ecNumber>
    </recommendedName>
</protein>
<dbReference type="PROSITE" id="PS50893">
    <property type="entry name" value="ABC_TRANSPORTER_2"/>
    <property type="match status" value="1"/>
</dbReference>
<feature type="domain" description="ABC transmembrane type-1" evidence="15">
    <location>
        <begin position="20"/>
        <end position="303"/>
    </location>
</feature>
<evidence type="ECO:0000313" key="16">
    <source>
        <dbReference type="EMBL" id="QEN07381.1"/>
    </source>
</evidence>
<name>A0A5C1QIH1_9SPIO</name>
<comment type="similarity">
    <text evidence="2">Belongs to the ABC transporter superfamily. Drug exporter-2 (TC 3.A.1.117) family.</text>
</comment>
<dbReference type="PROSITE" id="PS00211">
    <property type="entry name" value="ABC_TRANSPORTER_1"/>
    <property type="match status" value="1"/>
</dbReference>
<comment type="catalytic activity">
    <reaction evidence="11">
        <text>ATP + H2O + xenobioticSide 1 = ADP + phosphate + xenobioticSide 2.</text>
        <dbReference type="EC" id="7.6.2.2"/>
    </reaction>
</comment>
<evidence type="ECO:0000256" key="6">
    <source>
        <dbReference type="ARBA" id="ARBA00022692"/>
    </source>
</evidence>
<dbReference type="Gene3D" id="3.40.50.300">
    <property type="entry name" value="P-loop containing nucleotide triphosphate hydrolases"/>
    <property type="match status" value="1"/>
</dbReference>
<dbReference type="CDD" id="cd18541">
    <property type="entry name" value="ABC_6TM_TmrB_like"/>
    <property type="match status" value="1"/>
</dbReference>
<dbReference type="GO" id="GO:0016887">
    <property type="term" value="F:ATP hydrolysis activity"/>
    <property type="evidence" value="ECO:0007669"/>
    <property type="project" value="InterPro"/>
</dbReference>
<keyword evidence="17" id="KW-1185">Reference proteome</keyword>
<dbReference type="KEGG" id="ock:EXM22_05020"/>
<dbReference type="FunFam" id="3.40.50.300:FF:000221">
    <property type="entry name" value="Multidrug ABC transporter ATP-binding protein"/>
    <property type="match status" value="1"/>
</dbReference>
<keyword evidence="7" id="KW-0547">Nucleotide-binding</keyword>
<comment type="subcellular location">
    <subcellularLocation>
        <location evidence="1">Cell membrane</location>
        <topology evidence="1">Multi-pass membrane protein</topology>
    </subcellularLocation>
</comment>
<evidence type="ECO:0000256" key="11">
    <source>
        <dbReference type="ARBA" id="ARBA00034018"/>
    </source>
</evidence>
<dbReference type="FunFam" id="1.20.1560.10:FF:000011">
    <property type="entry name" value="Multidrug ABC transporter ATP-binding protein"/>
    <property type="match status" value="1"/>
</dbReference>
<evidence type="ECO:0000259" key="15">
    <source>
        <dbReference type="PROSITE" id="PS50929"/>
    </source>
</evidence>
<evidence type="ECO:0000256" key="12">
    <source>
        <dbReference type="ARBA" id="ARBA00074518"/>
    </source>
</evidence>
<dbReference type="EC" id="7.6.2.2" evidence="3"/>
<dbReference type="InterPro" id="IPR027417">
    <property type="entry name" value="P-loop_NTPase"/>
</dbReference>
<dbReference type="SUPFAM" id="SSF52540">
    <property type="entry name" value="P-loop containing nucleoside triphosphate hydrolases"/>
    <property type="match status" value="1"/>
</dbReference>
<evidence type="ECO:0000256" key="13">
    <source>
        <dbReference type="SAM" id="Phobius"/>
    </source>
</evidence>
<dbReference type="Pfam" id="PF00664">
    <property type="entry name" value="ABC_membrane"/>
    <property type="match status" value="1"/>
</dbReference>
<dbReference type="RefSeq" id="WP_149485462.1">
    <property type="nucleotide sequence ID" value="NZ_CP036150.1"/>
</dbReference>
<evidence type="ECO:0000256" key="9">
    <source>
        <dbReference type="ARBA" id="ARBA00022989"/>
    </source>
</evidence>
<evidence type="ECO:0000256" key="7">
    <source>
        <dbReference type="ARBA" id="ARBA00022741"/>
    </source>
</evidence>
<dbReference type="SUPFAM" id="SSF90123">
    <property type="entry name" value="ABC transporter transmembrane region"/>
    <property type="match status" value="1"/>
</dbReference>
<dbReference type="OrthoDB" id="341671at2"/>
<keyword evidence="9 13" id="KW-1133">Transmembrane helix</keyword>
<dbReference type="PANTHER" id="PTHR43394">
    <property type="entry name" value="ATP-DEPENDENT PERMEASE MDL1, MITOCHONDRIAL"/>
    <property type="match status" value="1"/>
</dbReference>
<evidence type="ECO:0000256" key="4">
    <source>
        <dbReference type="ARBA" id="ARBA00022448"/>
    </source>
</evidence>
<dbReference type="InterPro" id="IPR003593">
    <property type="entry name" value="AAA+_ATPase"/>
</dbReference>
<dbReference type="InterPro" id="IPR011527">
    <property type="entry name" value="ABC1_TM_dom"/>
</dbReference>
<keyword evidence="4" id="KW-0813">Transport</keyword>
<sequence length="575" mass="64601">MLKEYRTLLPYYKEYKFKYLFGLLCLTVTNAGQLMIPQYIRRSLNLMTEDQIDTRSVLKLVATMVVVAFIIALGRFFWRYFIHGASRRIEKELRGQIFYHLLEMSSSFFGKNKTGDIMARMTNDMKAIRMASGMALVAFVDGLFMALAILWILFSRYPRLAAITILPLPLITIVVLFMGSFLGERFRQVQAKFSDLTSSVQETMSGIRVLKSFNREDHALKEFNIVNDSYIKANISLVKIWGLMTPLTGFLTGLTACLLLFFGGRMVIWGELNPGDFVAVMAYLGMLAWPMVGAGFTVNLIQRGAASLQRINQILDEKAEIRNVPNPLDVDPFKELEIQNLNFHYGEDPIINDLSLKITAGETLGVLGRTGSGKSTLINLLPRILESPRGSILYNGMEIHNLELSSLRKSILLIPQEAFLFSASILENILLGKKDATEKEVQEVIEMTTLDRDLKNFPNGVDTQVGEKGISLSGGQKQRIALARALIANPQVLILDDALSAVDTKTEEFILSRFFARREGLTSILISHRVSTLMNAGNIIVLEKGRISQKGTHQDLIQEKGLYQSIYKLQSLDKS</sequence>